<dbReference type="Proteomes" id="UP000002195">
    <property type="component" value="Unassembled WGS sequence"/>
</dbReference>
<keyword evidence="1" id="KW-0732">Signal</keyword>
<dbReference type="GeneID" id="8625689"/>
<dbReference type="RefSeq" id="XP_637550.1">
    <property type="nucleotide sequence ID" value="XM_632458.1"/>
</dbReference>
<dbReference type="KEGG" id="ddi:DDB_G0286791"/>
<proteinExistence type="predicted"/>
<dbReference type="InParanoid" id="Q54LL1"/>
<dbReference type="PaxDb" id="44689-DDB0218845"/>
<reference evidence="2 3" key="1">
    <citation type="journal article" date="2005" name="Nature">
        <title>The genome of the social amoeba Dictyostelium discoideum.</title>
        <authorList>
            <consortium name="The Dictyostelium discoideum Sequencing Consortium"/>
            <person name="Eichinger L."/>
            <person name="Pachebat J.A."/>
            <person name="Glockner G."/>
            <person name="Rajandream M.A."/>
            <person name="Sucgang R."/>
            <person name="Berriman M."/>
            <person name="Song J."/>
            <person name="Olsen R."/>
            <person name="Szafranski K."/>
            <person name="Xu Q."/>
            <person name="Tunggal B."/>
            <person name="Kummerfeld S."/>
            <person name="Madera M."/>
            <person name="Konfortov B.A."/>
            <person name="Rivero F."/>
            <person name="Bankier A.T."/>
            <person name="Lehmann R."/>
            <person name="Hamlin N."/>
            <person name="Davies R."/>
            <person name="Gaudet P."/>
            <person name="Fey P."/>
            <person name="Pilcher K."/>
            <person name="Chen G."/>
            <person name="Saunders D."/>
            <person name="Sodergren E."/>
            <person name="Davis P."/>
            <person name="Kerhornou A."/>
            <person name="Nie X."/>
            <person name="Hall N."/>
            <person name="Anjard C."/>
            <person name="Hemphill L."/>
            <person name="Bason N."/>
            <person name="Farbrother P."/>
            <person name="Desany B."/>
            <person name="Just E."/>
            <person name="Morio T."/>
            <person name="Rost R."/>
            <person name="Churcher C."/>
            <person name="Cooper J."/>
            <person name="Haydock S."/>
            <person name="van Driessche N."/>
            <person name="Cronin A."/>
            <person name="Goodhead I."/>
            <person name="Muzny D."/>
            <person name="Mourier T."/>
            <person name="Pain A."/>
            <person name="Lu M."/>
            <person name="Harper D."/>
            <person name="Lindsay R."/>
            <person name="Hauser H."/>
            <person name="James K."/>
            <person name="Quiles M."/>
            <person name="Madan Babu M."/>
            <person name="Saito T."/>
            <person name="Buchrieser C."/>
            <person name="Wardroper A."/>
            <person name="Felder M."/>
            <person name="Thangavelu M."/>
            <person name="Johnson D."/>
            <person name="Knights A."/>
            <person name="Loulseged H."/>
            <person name="Mungall K."/>
            <person name="Oliver K."/>
            <person name="Price C."/>
            <person name="Quail M.A."/>
            <person name="Urushihara H."/>
            <person name="Hernandez J."/>
            <person name="Rabbinowitsch E."/>
            <person name="Steffen D."/>
            <person name="Sanders M."/>
            <person name="Ma J."/>
            <person name="Kohara Y."/>
            <person name="Sharp S."/>
            <person name="Simmonds M."/>
            <person name="Spiegler S."/>
            <person name="Tivey A."/>
            <person name="Sugano S."/>
            <person name="White B."/>
            <person name="Walker D."/>
            <person name="Woodward J."/>
            <person name="Winckler T."/>
            <person name="Tanaka Y."/>
            <person name="Shaulsky G."/>
            <person name="Schleicher M."/>
            <person name="Weinstock G."/>
            <person name="Rosenthal A."/>
            <person name="Cox E.C."/>
            <person name="Chisholm R.L."/>
            <person name="Gibbs R."/>
            <person name="Loomis W.F."/>
            <person name="Platzer M."/>
            <person name="Kay R.R."/>
            <person name="Williams J."/>
            <person name="Dear P.H."/>
            <person name="Noegel A.A."/>
            <person name="Barrell B."/>
            <person name="Kuspa A."/>
        </authorList>
    </citation>
    <scope>NUCLEOTIDE SEQUENCE [LARGE SCALE GENOMIC DNA]</scope>
    <source>
        <strain evidence="2 3">AX4</strain>
    </source>
</reference>
<comment type="caution">
    <text evidence="2">The sequence shown here is derived from an EMBL/GenBank/DDBJ whole genome shotgun (WGS) entry which is preliminary data.</text>
</comment>
<evidence type="ECO:0000313" key="2">
    <source>
        <dbReference type="EMBL" id="EAL64151.1"/>
    </source>
</evidence>
<dbReference type="VEuPathDB" id="AmoebaDB:DDB_G0286791"/>
<protein>
    <submittedName>
        <fullName evidence="2">Uncharacterized protein</fullName>
    </submittedName>
</protein>
<accession>Q54LL1</accession>
<dbReference type="dictyBase" id="DDB_G0286791"/>
<dbReference type="HOGENOM" id="CLU_669830_0_0_1"/>
<dbReference type="EMBL" id="AAFI02000089">
    <property type="protein sequence ID" value="EAL64151.1"/>
    <property type="molecule type" value="Genomic_DNA"/>
</dbReference>
<dbReference type="AlphaFoldDB" id="Q54LL1"/>
<evidence type="ECO:0000313" key="3">
    <source>
        <dbReference type="Proteomes" id="UP000002195"/>
    </source>
</evidence>
<feature type="chain" id="PRO_5004249735" evidence="1">
    <location>
        <begin position="22"/>
        <end position="411"/>
    </location>
</feature>
<dbReference type="FunCoup" id="Q54LL1">
    <property type="interactions" value="2"/>
</dbReference>
<name>Q54LL1_DICDI</name>
<gene>
    <name evidence="2" type="ORF">DDB_G0286791</name>
</gene>
<evidence type="ECO:0000256" key="1">
    <source>
        <dbReference type="SAM" id="SignalP"/>
    </source>
</evidence>
<organism evidence="2 3">
    <name type="scientific">Dictyostelium discoideum</name>
    <name type="common">Social amoeba</name>
    <dbReference type="NCBI Taxonomy" id="44689"/>
    <lineage>
        <taxon>Eukaryota</taxon>
        <taxon>Amoebozoa</taxon>
        <taxon>Evosea</taxon>
        <taxon>Eumycetozoa</taxon>
        <taxon>Dictyostelia</taxon>
        <taxon>Dictyosteliales</taxon>
        <taxon>Dictyosteliaceae</taxon>
        <taxon>Dictyostelium</taxon>
    </lineage>
</organism>
<feature type="signal peptide" evidence="1">
    <location>
        <begin position="1"/>
        <end position="21"/>
    </location>
</feature>
<sequence length="411" mass="46889">MIKYIFPFFLILTFYFLKLNGELITLQINANGNNVYKSGDQCGNSTFTYDGIYKIENQLILFEYNIEISPLNLNSKNVTIDGTSIYNNNNNNIKTFITISPPTGNIVESYKSHSIFKINGINFNNFTFTIIYIYKTYLNVVGSFENCNFNNFKSEFPMFYLINNNNNNIISNLYYNINSSFALTNCSMISNSNIGYNSSIINSKKFSVLIYRSKFQSINECNNFGYFYDSSRLTIYNSSINNNNCKIIFNINKINKLDVFNTKFENNNGTIFNIKFNSNEGLISIKNSSFINNYGGSIINLESNNNIPFENLKKNPQLFRDSTFFNNSFNGNGSIINSIGAYFIVSGEFENNKALNHQGDLFYLQDSYCLIEDSKINQVNNLPSGKGSIIYLQKSELEISSGNFKLDGSLK</sequence>
<keyword evidence="3" id="KW-1185">Reference proteome</keyword>